<feature type="non-terminal residue" evidence="1">
    <location>
        <position position="1"/>
    </location>
</feature>
<dbReference type="EMBL" id="BARS01038882">
    <property type="protein sequence ID" value="GAG14298.1"/>
    <property type="molecule type" value="Genomic_DNA"/>
</dbReference>
<protein>
    <recommendedName>
        <fullName evidence="2">Methyltransferase type 11 domain-containing protein</fullName>
    </recommendedName>
</protein>
<accession>X0VP93</accession>
<evidence type="ECO:0000313" key="1">
    <source>
        <dbReference type="EMBL" id="GAG14298.1"/>
    </source>
</evidence>
<comment type="caution">
    <text evidence="1">The sequence shown here is derived from an EMBL/GenBank/DDBJ whole genome shotgun (WGS) entry which is preliminary data.</text>
</comment>
<name>X0VP93_9ZZZZ</name>
<reference evidence="1" key="1">
    <citation type="journal article" date="2014" name="Front. Microbiol.">
        <title>High frequency of phylogenetically diverse reductive dehalogenase-homologous genes in deep subseafloor sedimentary metagenomes.</title>
        <authorList>
            <person name="Kawai M."/>
            <person name="Futagami T."/>
            <person name="Toyoda A."/>
            <person name="Takaki Y."/>
            <person name="Nishi S."/>
            <person name="Hori S."/>
            <person name="Arai W."/>
            <person name="Tsubouchi T."/>
            <person name="Morono Y."/>
            <person name="Uchiyama I."/>
            <person name="Ito T."/>
            <person name="Fujiyama A."/>
            <person name="Inagaki F."/>
            <person name="Takami H."/>
        </authorList>
    </citation>
    <scope>NUCLEOTIDE SEQUENCE</scope>
    <source>
        <strain evidence="1">Expedition CK06-06</strain>
    </source>
</reference>
<organism evidence="1">
    <name type="scientific">marine sediment metagenome</name>
    <dbReference type="NCBI Taxonomy" id="412755"/>
    <lineage>
        <taxon>unclassified sequences</taxon>
        <taxon>metagenomes</taxon>
        <taxon>ecological metagenomes</taxon>
    </lineage>
</organism>
<proteinExistence type="predicted"/>
<dbReference type="SUPFAM" id="SSF53335">
    <property type="entry name" value="S-adenosyl-L-methionine-dependent methyltransferases"/>
    <property type="match status" value="1"/>
</dbReference>
<evidence type="ECO:0008006" key="2">
    <source>
        <dbReference type="Google" id="ProtNLM"/>
    </source>
</evidence>
<gene>
    <name evidence="1" type="ORF">S01H1_59451</name>
</gene>
<feature type="non-terminal residue" evidence="1">
    <location>
        <position position="255"/>
    </location>
</feature>
<dbReference type="AlphaFoldDB" id="X0VP93"/>
<sequence length="255" mass="28995">LRKAYQHFVPFLDAVESGFEKNIVCTALVRAQDYCALRSFCKDLKGPLNHLDIGPGLGSHAIYSLKGFNSCFYALEANPHSYSIQQDFFQFLSHSGATYLNLIECEELNLNHSAISDLVNKSSEYKIKHVPSWYFDMIADQSIDLITATWVLNELNAAGILWLMSHSSRVLRKGGYFYIRDSSELKPLRHSINYDKLLLKMGFSEVARLHVTNRINFFGIPRVYRKKTNSIFSFEELVDSCLGKFVVTSHGGGYI</sequence>
<dbReference type="InterPro" id="IPR029063">
    <property type="entry name" value="SAM-dependent_MTases_sf"/>
</dbReference>
<dbReference type="Gene3D" id="3.40.50.150">
    <property type="entry name" value="Vaccinia Virus protein VP39"/>
    <property type="match status" value="1"/>
</dbReference>